<protein>
    <submittedName>
        <fullName evidence="1">Uncharacterized protein</fullName>
    </submittedName>
</protein>
<reference evidence="2" key="1">
    <citation type="submission" date="2018-12" db="EMBL/GenBank/DDBJ databases">
        <title>The complete genome of Metarhizium rileyi, a key fungal pathogen of Lepidoptera.</title>
        <authorList>
            <person name="Binneck E."/>
            <person name="Lastra C.C.L."/>
            <person name="Sosa-Gomez D.R."/>
        </authorList>
    </citation>
    <scope>NUCLEOTIDE SEQUENCE [LARGE SCALE GENOMIC DNA]</scope>
    <source>
        <strain evidence="2">Cep018-CH2</strain>
    </source>
</reference>
<proteinExistence type="predicted"/>
<evidence type="ECO:0000313" key="1">
    <source>
        <dbReference type="EMBL" id="TWU72916.1"/>
    </source>
</evidence>
<dbReference type="Proteomes" id="UP000317257">
    <property type="component" value="Unassembled WGS sequence"/>
</dbReference>
<gene>
    <name evidence="1" type="ORF">ED733_004761</name>
</gene>
<sequence>MPVKEKFPNFITVKPYLRLAERPAGKLRVQGLMFRKGNLETFGMKVDDGVMKVDKEQKVHTVETMPGNSDGSYFANEMEHWGSPM</sequence>
<accession>A0A5C6GA86</accession>
<dbReference type="AlphaFoldDB" id="A0A5C6GA86"/>
<name>A0A5C6GA86_METRR</name>
<comment type="caution">
    <text evidence="1">The sequence shown here is derived from an EMBL/GenBank/DDBJ whole genome shotgun (WGS) entry which is preliminary data.</text>
</comment>
<organism evidence="1 2">
    <name type="scientific">Metarhizium rileyi (strain RCEF 4871)</name>
    <name type="common">Nomuraea rileyi</name>
    <dbReference type="NCBI Taxonomy" id="1649241"/>
    <lineage>
        <taxon>Eukaryota</taxon>
        <taxon>Fungi</taxon>
        <taxon>Dikarya</taxon>
        <taxon>Ascomycota</taxon>
        <taxon>Pezizomycotina</taxon>
        <taxon>Sordariomycetes</taxon>
        <taxon>Hypocreomycetidae</taxon>
        <taxon>Hypocreales</taxon>
        <taxon>Clavicipitaceae</taxon>
        <taxon>Metarhizium</taxon>
    </lineage>
</organism>
<evidence type="ECO:0000313" key="2">
    <source>
        <dbReference type="Proteomes" id="UP000317257"/>
    </source>
</evidence>
<dbReference type="EMBL" id="SBHS01000023">
    <property type="protein sequence ID" value="TWU72916.1"/>
    <property type="molecule type" value="Genomic_DNA"/>
</dbReference>